<proteinExistence type="predicted"/>
<evidence type="ECO:0000256" key="2">
    <source>
        <dbReference type="ARBA" id="ARBA00023315"/>
    </source>
</evidence>
<feature type="domain" description="N-acetyltransferase" evidence="3">
    <location>
        <begin position="1"/>
        <end position="149"/>
    </location>
</feature>
<keyword evidence="1" id="KW-0808">Transferase</keyword>
<reference evidence="4" key="1">
    <citation type="submission" date="2020-09" db="EMBL/GenBank/DDBJ databases">
        <title>Nocardioides sp. strain MJB4 16S ribosomal RNA gene Genome sequencing and assembly.</title>
        <authorList>
            <person name="Kim I."/>
        </authorList>
    </citation>
    <scope>NUCLEOTIDE SEQUENCE</scope>
    <source>
        <strain evidence="4">MJB4</strain>
    </source>
</reference>
<organism evidence="4 5">
    <name type="scientific">Nocardioides donggukensis</name>
    <dbReference type="NCBI Taxonomy" id="2774019"/>
    <lineage>
        <taxon>Bacteria</taxon>
        <taxon>Bacillati</taxon>
        <taxon>Actinomycetota</taxon>
        <taxon>Actinomycetes</taxon>
        <taxon>Propionibacteriales</taxon>
        <taxon>Nocardioidaceae</taxon>
        <taxon>Nocardioides</taxon>
    </lineage>
</organism>
<evidence type="ECO:0000259" key="3">
    <source>
        <dbReference type="PROSITE" id="PS51186"/>
    </source>
</evidence>
<dbReference type="CDD" id="cd04301">
    <property type="entry name" value="NAT_SF"/>
    <property type="match status" value="1"/>
</dbReference>
<dbReference type="InterPro" id="IPR016181">
    <property type="entry name" value="Acyl_CoA_acyltransferase"/>
</dbReference>
<dbReference type="PROSITE" id="PS51186">
    <property type="entry name" value="GNAT"/>
    <property type="match status" value="1"/>
</dbReference>
<comment type="caution">
    <text evidence="4">The sequence shown here is derived from an EMBL/GenBank/DDBJ whole genome shotgun (WGS) entry which is preliminary data.</text>
</comment>
<dbReference type="EMBL" id="JACYXZ010000002">
    <property type="protein sequence ID" value="MBD8869960.1"/>
    <property type="molecule type" value="Genomic_DNA"/>
</dbReference>
<dbReference type="Pfam" id="PF00583">
    <property type="entry name" value="Acetyltransf_1"/>
    <property type="match status" value="1"/>
</dbReference>
<name>A0A927K6C9_9ACTN</name>
<dbReference type="GO" id="GO:0016747">
    <property type="term" value="F:acyltransferase activity, transferring groups other than amino-acyl groups"/>
    <property type="evidence" value="ECO:0007669"/>
    <property type="project" value="InterPro"/>
</dbReference>
<dbReference type="Gene3D" id="3.40.630.30">
    <property type="match status" value="1"/>
</dbReference>
<keyword evidence="5" id="KW-1185">Reference proteome</keyword>
<gene>
    <name evidence="4" type="ORF">IE331_10030</name>
</gene>
<dbReference type="SUPFAM" id="SSF55729">
    <property type="entry name" value="Acyl-CoA N-acyltransferases (Nat)"/>
    <property type="match status" value="1"/>
</dbReference>
<dbReference type="PANTHER" id="PTHR43072">
    <property type="entry name" value="N-ACETYLTRANSFERASE"/>
    <property type="match status" value="1"/>
</dbReference>
<dbReference type="AlphaFoldDB" id="A0A927K6C9"/>
<dbReference type="Proteomes" id="UP000616839">
    <property type="component" value="Unassembled WGS sequence"/>
</dbReference>
<dbReference type="PANTHER" id="PTHR43072:SF23">
    <property type="entry name" value="UPF0039 PROTEIN C11D3.02C"/>
    <property type="match status" value="1"/>
</dbReference>
<evidence type="ECO:0000313" key="5">
    <source>
        <dbReference type="Proteomes" id="UP000616839"/>
    </source>
</evidence>
<protein>
    <submittedName>
        <fullName evidence="4">N-acetyltransferase</fullName>
    </submittedName>
</protein>
<sequence>MTREHWPQVEAIYAAGIESGQATFESGPPTWESFDTGRLPDPRLVAVDGTEVLGWAAVTAVSDRCVYTGVVEHSVYVAPAAQGHGVGRLLLGALVDRCEDAGIWTLQAGIFPENTASLRLHLDLGFRIVGTRERVGRMTTGPLAGQWRDVTLVERRSDRVGV</sequence>
<evidence type="ECO:0000313" key="4">
    <source>
        <dbReference type="EMBL" id="MBD8869960.1"/>
    </source>
</evidence>
<keyword evidence="2" id="KW-0012">Acyltransferase</keyword>
<dbReference type="InterPro" id="IPR000182">
    <property type="entry name" value="GNAT_dom"/>
</dbReference>
<accession>A0A927K6C9</accession>
<evidence type="ECO:0000256" key="1">
    <source>
        <dbReference type="ARBA" id="ARBA00022679"/>
    </source>
</evidence>